<name>A0ABT7DW38_9NEIS</name>
<feature type="domain" description="Pyrroline-5-carboxylate reductase dimerisation" evidence="7">
    <location>
        <begin position="158"/>
        <end position="262"/>
    </location>
</feature>
<dbReference type="PIRSF" id="PIRSF000193">
    <property type="entry name" value="Pyrrol-5-carb_rd"/>
    <property type="match status" value="1"/>
</dbReference>
<gene>
    <name evidence="4 8" type="primary">proC</name>
    <name evidence="8" type="ORF">PZA18_09365</name>
</gene>
<keyword evidence="4" id="KW-0641">Proline biosynthesis</keyword>
<comment type="caution">
    <text evidence="8">The sequence shown here is derived from an EMBL/GenBank/DDBJ whole genome shotgun (WGS) entry which is preliminary data.</text>
</comment>
<comment type="function">
    <text evidence="4">Catalyzes the reduction of 1-pyrroline-5-carboxylate (PCA) to L-proline.</text>
</comment>
<comment type="catalytic activity">
    <reaction evidence="4">
        <text>L-proline + NAD(+) = (S)-1-pyrroline-5-carboxylate + NADH + 2 H(+)</text>
        <dbReference type="Rhea" id="RHEA:14105"/>
        <dbReference type="ChEBI" id="CHEBI:15378"/>
        <dbReference type="ChEBI" id="CHEBI:17388"/>
        <dbReference type="ChEBI" id="CHEBI:57540"/>
        <dbReference type="ChEBI" id="CHEBI:57945"/>
        <dbReference type="ChEBI" id="CHEBI:60039"/>
        <dbReference type="EC" id="1.5.1.2"/>
    </reaction>
</comment>
<dbReference type="InterPro" id="IPR029036">
    <property type="entry name" value="P5CR_dimer"/>
</dbReference>
<dbReference type="InterPro" id="IPR036291">
    <property type="entry name" value="NAD(P)-bd_dom_sf"/>
</dbReference>
<dbReference type="InterPro" id="IPR000304">
    <property type="entry name" value="Pyrroline-COOH_reductase"/>
</dbReference>
<dbReference type="PANTHER" id="PTHR11645:SF0">
    <property type="entry name" value="PYRROLINE-5-CARBOXYLATE REDUCTASE 3"/>
    <property type="match status" value="1"/>
</dbReference>
<comment type="subcellular location">
    <subcellularLocation>
        <location evidence="4">Cytoplasm</location>
    </subcellularLocation>
</comment>
<evidence type="ECO:0000256" key="5">
    <source>
        <dbReference type="NCBIfam" id="TIGR00112"/>
    </source>
</evidence>
<keyword evidence="9" id="KW-1185">Reference proteome</keyword>
<dbReference type="NCBIfam" id="TIGR00112">
    <property type="entry name" value="proC"/>
    <property type="match status" value="1"/>
</dbReference>
<dbReference type="InterPro" id="IPR028939">
    <property type="entry name" value="P5C_Rdtase_cat_N"/>
</dbReference>
<keyword evidence="2 4" id="KW-0521">NADP</keyword>
<evidence type="ECO:0000313" key="8">
    <source>
        <dbReference type="EMBL" id="MDK2124256.1"/>
    </source>
</evidence>
<comment type="pathway">
    <text evidence="4">Amino-acid biosynthesis; L-proline biosynthesis; L-proline from L-glutamate 5-semialdehyde: step 1/1.</text>
</comment>
<comment type="catalytic activity">
    <reaction evidence="4">
        <text>L-proline + NADP(+) = (S)-1-pyrroline-5-carboxylate + NADPH + 2 H(+)</text>
        <dbReference type="Rhea" id="RHEA:14109"/>
        <dbReference type="ChEBI" id="CHEBI:15378"/>
        <dbReference type="ChEBI" id="CHEBI:17388"/>
        <dbReference type="ChEBI" id="CHEBI:57783"/>
        <dbReference type="ChEBI" id="CHEBI:58349"/>
        <dbReference type="ChEBI" id="CHEBI:60039"/>
        <dbReference type="EC" id="1.5.1.2"/>
    </reaction>
</comment>
<dbReference type="GO" id="GO:0004735">
    <property type="term" value="F:pyrroline-5-carboxylate reductase activity"/>
    <property type="evidence" value="ECO:0007669"/>
    <property type="project" value="UniProtKB-EC"/>
</dbReference>
<dbReference type="InterPro" id="IPR008927">
    <property type="entry name" value="6-PGluconate_DH-like_C_sf"/>
</dbReference>
<evidence type="ECO:0000256" key="2">
    <source>
        <dbReference type="ARBA" id="ARBA00022857"/>
    </source>
</evidence>
<dbReference type="EC" id="1.5.1.2" evidence="4 5"/>
<sequence length="270" mass="27708">MKLTFIGGGNMATAMLGGVLRQGLQPADIAVLEPSADKRAELARQFGVHTLAADDRLPASEVVVLAVKPQQMAEAAAHIASDIADALVISIAAGVRVEALSGWLGGHRRIVRAMPNTPALIGKGISGVYADPAVDAAGRAVAGQVLAAAGEVVWLDNEQQLDPVTAVSGSGPAYVFYFIEALQAAGEAQGFSPEVARQLAYRTFEGAVALALQSEESAGTLRERVTSKGGTTERGLAQLASAGVEQAIVDAVAAATKRAAELGEQFAGQR</sequence>
<dbReference type="RefSeq" id="WP_284100564.1">
    <property type="nucleotide sequence ID" value="NZ_JARRAF010000008.1"/>
</dbReference>
<dbReference type="EMBL" id="JARRAF010000008">
    <property type="protein sequence ID" value="MDK2124256.1"/>
    <property type="molecule type" value="Genomic_DNA"/>
</dbReference>
<evidence type="ECO:0000259" key="7">
    <source>
        <dbReference type="Pfam" id="PF14748"/>
    </source>
</evidence>
<dbReference type="HAMAP" id="MF_01925">
    <property type="entry name" value="P5C_reductase"/>
    <property type="match status" value="1"/>
</dbReference>
<dbReference type="SUPFAM" id="SSF48179">
    <property type="entry name" value="6-phosphogluconate dehydrogenase C-terminal domain-like"/>
    <property type="match status" value="1"/>
</dbReference>
<accession>A0ABT7DW38</accession>
<dbReference type="PANTHER" id="PTHR11645">
    <property type="entry name" value="PYRROLINE-5-CARBOXYLATE REDUCTASE"/>
    <property type="match status" value="1"/>
</dbReference>
<protein>
    <recommendedName>
        <fullName evidence="4 5">Pyrroline-5-carboxylate reductase</fullName>
        <shortName evidence="4">P5C reductase</shortName>
        <shortName evidence="4">P5CR</shortName>
        <ecNumber evidence="4 5">1.5.1.2</ecNumber>
    </recommendedName>
    <alternativeName>
        <fullName evidence="4">PCA reductase</fullName>
    </alternativeName>
</protein>
<reference evidence="8" key="1">
    <citation type="submission" date="2023-03" db="EMBL/GenBank/DDBJ databases">
        <title>Chitinimonas shenzhenensis gen. nov., sp. nov., a novel member of family Burkholderiaceae isolated from activated sludge collected in Shen Zhen, China.</title>
        <authorList>
            <person name="Wang X."/>
        </authorList>
    </citation>
    <scope>NUCLEOTIDE SEQUENCE</scope>
    <source>
        <strain evidence="8">DQS-5</strain>
    </source>
</reference>
<keyword evidence="3 4" id="KW-0560">Oxidoreductase</keyword>
<dbReference type="Gene3D" id="3.40.50.720">
    <property type="entry name" value="NAD(P)-binding Rossmann-like Domain"/>
    <property type="match status" value="1"/>
</dbReference>
<evidence type="ECO:0000313" key="9">
    <source>
        <dbReference type="Proteomes" id="UP001172778"/>
    </source>
</evidence>
<evidence type="ECO:0000259" key="6">
    <source>
        <dbReference type="Pfam" id="PF03807"/>
    </source>
</evidence>
<proteinExistence type="inferred from homology"/>
<dbReference type="SUPFAM" id="SSF51735">
    <property type="entry name" value="NAD(P)-binding Rossmann-fold domains"/>
    <property type="match status" value="1"/>
</dbReference>
<comment type="similarity">
    <text evidence="1 4">Belongs to the pyrroline-5-carboxylate reductase family.</text>
</comment>
<keyword evidence="4" id="KW-0028">Amino-acid biosynthesis</keyword>
<organism evidence="8 9">
    <name type="scientific">Parachitinimonas caeni</name>
    <dbReference type="NCBI Taxonomy" id="3031301"/>
    <lineage>
        <taxon>Bacteria</taxon>
        <taxon>Pseudomonadati</taxon>
        <taxon>Pseudomonadota</taxon>
        <taxon>Betaproteobacteria</taxon>
        <taxon>Neisseriales</taxon>
        <taxon>Chitinibacteraceae</taxon>
        <taxon>Parachitinimonas</taxon>
    </lineage>
</organism>
<evidence type="ECO:0000256" key="3">
    <source>
        <dbReference type="ARBA" id="ARBA00023002"/>
    </source>
</evidence>
<evidence type="ECO:0000256" key="4">
    <source>
        <dbReference type="HAMAP-Rule" id="MF_01925"/>
    </source>
</evidence>
<dbReference type="Proteomes" id="UP001172778">
    <property type="component" value="Unassembled WGS sequence"/>
</dbReference>
<feature type="domain" description="Pyrroline-5-carboxylate reductase catalytic N-terminal" evidence="6">
    <location>
        <begin position="2"/>
        <end position="94"/>
    </location>
</feature>
<dbReference type="Pfam" id="PF03807">
    <property type="entry name" value="F420_oxidored"/>
    <property type="match status" value="1"/>
</dbReference>
<keyword evidence="4" id="KW-0963">Cytoplasm</keyword>
<dbReference type="Pfam" id="PF14748">
    <property type="entry name" value="P5CR_dimer"/>
    <property type="match status" value="1"/>
</dbReference>
<dbReference type="Gene3D" id="1.10.3730.10">
    <property type="entry name" value="ProC C-terminal domain-like"/>
    <property type="match status" value="1"/>
</dbReference>
<evidence type="ECO:0000256" key="1">
    <source>
        <dbReference type="ARBA" id="ARBA00005525"/>
    </source>
</evidence>